<proteinExistence type="predicted"/>
<keyword evidence="2" id="KW-1185">Reference proteome</keyword>
<accession>A0A545T5Z2</accession>
<dbReference type="Proteomes" id="UP000319732">
    <property type="component" value="Unassembled WGS sequence"/>
</dbReference>
<dbReference type="AlphaFoldDB" id="A0A545T5Z2"/>
<dbReference type="NCBIfam" id="TIGR01611">
    <property type="entry name" value="tail_tube"/>
    <property type="match status" value="1"/>
</dbReference>
<evidence type="ECO:0000313" key="2">
    <source>
        <dbReference type="Proteomes" id="UP000319732"/>
    </source>
</evidence>
<dbReference type="OrthoDB" id="3078668at2"/>
<dbReference type="EMBL" id="VHSG01000019">
    <property type="protein sequence ID" value="TQV72582.1"/>
    <property type="molecule type" value="Genomic_DNA"/>
</dbReference>
<organism evidence="1 2">
    <name type="scientific">Exilibacterium tricleocarpae</name>
    <dbReference type="NCBI Taxonomy" id="2591008"/>
    <lineage>
        <taxon>Bacteria</taxon>
        <taxon>Pseudomonadati</taxon>
        <taxon>Pseudomonadota</taxon>
        <taxon>Gammaproteobacteria</taxon>
        <taxon>Cellvibrionales</taxon>
        <taxon>Cellvibrionaceae</taxon>
        <taxon>Exilibacterium</taxon>
    </lineage>
</organism>
<dbReference type="RefSeq" id="WP_142905714.1">
    <property type="nucleotide sequence ID" value="NZ_ML660098.1"/>
</dbReference>
<name>A0A545T5Z2_9GAMM</name>
<reference evidence="1 2" key="1">
    <citation type="submission" date="2019-06" db="EMBL/GenBank/DDBJ databases">
        <title>Whole genome sequence for Cellvibrionaceae sp. R142.</title>
        <authorList>
            <person name="Wang G."/>
        </authorList>
    </citation>
    <scope>NUCLEOTIDE SEQUENCE [LARGE SCALE GENOMIC DNA]</scope>
    <source>
        <strain evidence="1 2">R142</strain>
    </source>
</reference>
<gene>
    <name evidence="1" type="ORF">FKG94_17940</name>
</gene>
<comment type="caution">
    <text evidence="1">The sequence shown here is derived from an EMBL/GenBank/DDBJ whole genome shotgun (WGS) entry which is preliminary data.</text>
</comment>
<evidence type="ECO:0000313" key="1">
    <source>
        <dbReference type="EMBL" id="TQV72582.1"/>
    </source>
</evidence>
<dbReference type="Pfam" id="PF04985">
    <property type="entry name" value="Phage_tube"/>
    <property type="match status" value="1"/>
</dbReference>
<protein>
    <submittedName>
        <fullName evidence="1">Phage major tail tube protein</fullName>
    </submittedName>
</protein>
<dbReference type="InterPro" id="IPR006498">
    <property type="entry name" value="Tail_tube"/>
</dbReference>
<sequence>MIPKTLKNFNLFVDGRGYAGRVEELTLPKLSIKTEEIRTGGMDAPVELDMGIEKLECDLNIAEYDVDIIALFGLENGAQVPLTLRGGLDGEDGVVPVVVTLRGAWRALDFGNWKAGEKAPLKVSVALRYYRLEIGARELIEIDAINMVRKIDGKDQLQAMRSALGI</sequence>